<organism evidence="12">
    <name type="scientific">Rhodonia placenta</name>
    <dbReference type="NCBI Taxonomy" id="104341"/>
    <lineage>
        <taxon>Eukaryota</taxon>
        <taxon>Fungi</taxon>
        <taxon>Dikarya</taxon>
        <taxon>Basidiomycota</taxon>
        <taxon>Agaricomycotina</taxon>
        <taxon>Agaricomycetes</taxon>
        <taxon>Polyporales</taxon>
        <taxon>Adustoporiaceae</taxon>
        <taxon>Rhodonia</taxon>
    </lineage>
</organism>
<evidence type="ECO:0000256" key="4">
    <source>
        <dbReference type="ARBA" id="ARBA00022617"/>
    </source>
</evidence>
<dbReference type="InterPro" id="IPR036396">
    <property type="entry name" value="Cyt_P450_sf"/>
</dbReference>
<gene>
    <name evidence="12" type="primary">PpCYP249</name>
</gene>
<evidence type="ECO:0000256" key="6">
    <source>
        <dbReference type="ARBA" id="ARBA00023002"/>
    </source>
</evidence>
<dbReference type="InterPro" id="IPR017972">
    <property type="entry name" value="Cyt_P450_CS"/>
</dbReference>
<dbReference type="GO" id="GO:0020037">
    <property type="term" value="F:heme binding"/>
    <property type="evidence" value="ECO:0007669"/>
    <property type="project" value="InterPro"/>
</dbReference>
<feature type="chain" id="PRO_5003294363" evidence="11">
    <location>
        <begin position="21"/>
        <end position="542"/>
    </location>
</feature>
<dbReference type="PANTHER" id="PTHR24305:SF166">
    <property type="entry name" value="CYTOCHROME P450 12A4, MITOCHONDRIAL-RELATED"/>
    <property type="match status" value="1"/>
</dbReference>
<comment type="cofactor">
    <cofactor evidence="1 9">
        <name>heme</name>
        <dbReference type="ChEBI" id="CHEBI:30413"/>
    </cofactor>
</comment>
<dbReference type="SUPFAM" id="SSF48264">
    <property type="entry name" value="Cytochrome P450"/>
    <property type="match status" value="1"/>
</dbReference>
<evidence type="ECO:0000256" key="10">
    <source>
        <dbReference type="RuleBase" id="RU000461"/>
    </source>
</evidence>
<keyword evidence="7 9" id="KW-0408">Iron</keyword>
<dbReference type="PRINTS" id="PR00463">
    <property type="entry name" value="EP450I"/>
</dbReference>
<keyword evidence="4 9" id="KW-0349">Heme</keyword>
<protein>
    <submittedName>
        <fullName evidence="12">Cytochrome P450</fullName>
    </submittedName>
</protein>
<comment type="similarity">
    <text evidence="3 10">Belongs to the cytochrome P450 family.</text>
</comment>
<evidence type="ECO:0000256" key="5">
    <source>
        <dbReference type="ARBA" id="ARBA00022723"/>
    </source>
</evidence>
<dbReference type="PROSITE" id="PS00086">
    <property type="entry name" value="CYTOCHROME_P450"/>
    <property type="match status" value="1"/>
</dbReference>
<reference evidence="12" key="1">
    <citation type="journal article" date="2012" name="Arch. Microbiol.">
        <title>Molecular identification and functional characterization of cytochrome P450 monooxygenases from the brown-rot basidiomycete Postia placenta.</title>
        <authorList>
            <person name="Ide M."/>
            <person name="Ichinose H."/>
            <person name="Wariishi H."/>
        </authorList>
    </citation>
    <scope>NUCLEOTIDE SEQUENCE</scope>
    <source>
        <strain evidence="12">MAD-698-R</strain>
    </source>
</reference>
<dbReference type="GO" id="GO:0016705">
    <property type="term" value="F:oxidoreductase activity, acting on paired donors, with incorporation or reduction of molecular oxygen"/>
    <property type="evidence" value="ECO:0007669"/>
    <property type="project" value="InterPro"/>
</dbReference>
<evidence type="ECO:0000256" key="2">
    <source>
        <dbReference type="ARBA" id="ARBA00005179"/>
    </source>
</evidence>
<evidence type="ECO:0000256" key="7">
    <source>
        <dbReference type="ARBA" id="ARBA00023004"/>
    </source>
</evidence>
<sequence>MTAPLTLLILVSTIVLRVLYKRWSRISVADIPGPESESFWIGNLQQMRQQEVGTMDAKWGEAYGKIARVKVALGMDALWVSDPQALHYILQKSGYTFEKTAERKVLSKLLGDDGLDGPNPETHKRQRKLMDPAFGAPVIKALFPTFVQYAEILSFTWCKLVESSPGPACAINVASHLNVATIDTVCEASFDYYTGCLENADNELAKSYMNLAVVASRPSDARLVFDNLAEVLTEPVVTWLCRVFPGEAFAKLRRNKQEVHKVAENLIETKVGKVFSGTRKRDVMSMFAQASTSLDPSTRMSRYEVISQMRSIMFAGSETTTSTMSCALLELARHPEYQDRLRAEIRVVEKSIRARGGGGLTAAHADAMPYLQAFLKEVVRVHPAVPYMYRRPVRDEVLPLSTPITTRSGKVISEVPIRKTLRLILSVPGYNMDKDVWGEYAHEFNPERFLRPTEKNGPNVGLWANTLTFSAGARSCIGWKFALYEMQAFLFVLVSRFQFSLTEDISRLRREYAGSLVPMLEGEVEKGAQLPLGVSLAEQQQD</sequence>
<name>F2ZAF5_9APHY</name>
<evidence type="ECO:0000256" key="1">
    <source>
        <dbReference type="ARBA" id="ARBA00001971"/>
    </source>
</evidence>
<evidence type="ECO:0000313" key="12">
    <source>
        <dbReference type="EMBL" id="BAK20187.1"/>
    </source>
</evidence>
<evidence type="ECO:0000256" key="8">
    <source>
        <dbReference type="ARBA" id="ARBA00023033"/>
    </source>
</evidence>
<dbReference type="InterPro" id="IPR001128">
    <property type="entry name" value="Cyt_P450"/>
</dbReference>
<keyword evidence="5 9" id="KW-0479">Metal-binding</keyword>
<keyword evidence="11" id="KW-0732">Signal</keyword>
<dbReference type="GO" id="GO:0005506">
    <property type="term" value="F:iron ion binding"/>
    <property type="evidence" value="ECO:0007669"/>
    <property type="project" value="InterPro"/>
</dbReference>
<evidence type="ECO:0000256" key="11">
    <source>
        <dbReference type="SAM" id="SignalP"/>
    </source>
</evidence>
<dbReference type="EMBL" id="AB623251">
    <property type="protein sequence ID" value="BAK20187.1"/>
    <property type="molecule type" value="mRNA"/>
</dbReference>
<evidence type="ECO:0000256" key="3">
    <source>
        <dbReference type="ARBA" id="ARBA00010617"/>
    </source>
</evidence>
<dbReference type="InterPro" id="IPR002401">
    <property type="entry name" value="Cyt_P450_E_grp-I"/>
</dbReference>
<dbReference type="PANTHER" id="PTHR24305">
    <property type="entry name" value="CYTOCHROME P450"/>
    <property type="match status" value="1"/>
</dbReference>
<keyword evidence="6 10" id="KW-0560">Oxidoreductase</keyword>
<keyword evidence="8 10" id="KW-0503">Monooxygenase</keyword>
<dbReference type="InterPro" id="IPR050121">
    <property type="entry name" value="Cytochrome_P450_monoxygenase"/>
</dbReference>
<dbReference type="PRINTS" id="PR00385">
    <property type="entry name" value="P450"/>
</dbReference>
<dbReference type="GO" id="GO:0004497">
    <property type="term" value="F:monooxygenase activity"/>
    <property type="evidence" value="ECO:0007669"/>
    <property type="project" value="UniProtKB-KW"/>
</dbReference>
<dbReference type="AlphaFoldDB" id="F2ZAF5"/>
<feature type="signal peptide" evidence="11">
    <location>
        <begin position="1"/>
        <end position="20"/>
    </location>
</feature>
<feature type="binding site" description="axial binding residue" evidence="9">
    <location>
        <position position="476"/>
    </location>
    <ligand>
        <name>heme</name>
        <dbReference type="ChEBI" id="CHEBI:30413"/>
    </ligand>
    <ligandPart>
        <name>Fe</name>
        <dbReference type="ChEBI" id="CHEBI:18248"/>
    </ligandPart>
</feature>
<dbReference type="Gene3D" id="1.10.630.10">
    <property type="entry name" value="Cytochrome P450"/>
    <property type="match status" value="1"/>
</dbReference>
<evidence type="ECO:0000256" key="9">
    <source>
        <dbReference type="PIRSR" id="PIRSR602401-1"/>
    </source>
</evidence>
<proteinExistence type="evidence at transcript level"/>
<accession>F2ZAF5</accession>
<dbReference type="Pfam" id="PF00067">
    <property type="entry name" value="p450"/>
    <property type="match status" value="1"/>
</dbReference>
<comment type="pathway">
    <text evidence="2">Secondary metabolite biosynthesis.</text>
</comment>